<organism evidence="1 2">
    <name type="scientific">Cetraspora pellucida</name>
    <dbReference type="NCBI Taxonomy" id="1433469"/>
    <lineage>
        <taxon>Eukaryota</taxon>
        <taxon>Fungi</taxon>
        <taxon>Fungi incertae sedis</taxon>
        <taxon>Mucoromycota</taxon>
        <taxon>Glomeromycotina</taxon>
        <taxon>Glomeromycetes</taxon>
        <taxon>Diversisporales</taxon>
        <taxon>Gigasporaceae</taxon>
        <taxon>Cetraspora</taxon>
    </lineage>
</organism>
<dbReference type="Proteomes" id="UP000789366">
    <property type="component" value="Unassembled WGS sequence"/>
</dbReference>
<sequence>SSDDKWIHCKLCKPPNGTYERGSGISTIKHHFETNYKAVYQKCRSDPQEVEPYGVHDDDKVRKLNELLVRWIICNQQAFCVTEDKDFRTFIFELNPHYKLSTRQTISTYIRLLYQREREQLRSYFRKFNHKVSITTDAWSSYTN</sequence>
<evidence type="ECO:0000313" key="2">
    <source>
        <dbReference type="Proteomes" id="UP000789366"/>
    </source>
</evidence>
<accession>A0ACA9MLD1</accession>
<reference evidence="1" key="1">
    <citation type="submission" date="2021-06" db="EMBL/GenBank/DDBJ databases">
        <authorList>
            <person name="Kallberg Y."/>
            <person name="Tangrot J."/>
            <person name="Rosling A."/>
        </authorList>
    </citation>
    <scope>NUCLEOTIDE SEQUENCE</scope>
    <source>
        <strain evidence="1">28 12/20/2015</strain>
    </source>
</reference>
<protein>
    <submittedName>
        <fullName evidence="1">14014_t:CDS:1</fullName>
    </submittedName>
</protein>
<dbReference type="EMBL" id="CAJVPW010008822">
    <property type="protein sequence ID" value="CAG8597557.1"/>
    <property type="molecule type" value="Genomic_DNA"/>
</dbReference>
<evidence type="ECO:0000313" key="1">
    <source>
        <dbReference type="EMBL" id="CAG8597557.1"/>
    </source>
</evidence>
<gene>
    <name evidence="1" type="ORF">SPELUC_LOCUS6985</name>
</gene>
<name>A0ACA9MLD1_9GLOM</name>
<feature type="non-terminal residue" evidence="1">
    <location>
        <position position="1"/>
    </location>
</feature>
<keyword evidence="2" id="KW-1185">Reference proteome</keyword>
<proteinExistence type="predicted"/>
<comment type="caution">
    <text evidence="1">The sequence shown here is derived from an EMBL/GenBank/DDBJ whole genome shotgun (WGS) entry which is preliminary data.</text>
</comment>